<dbReference type="AlphaFoldDB" id="A0A8T4KRR4"/>
<protein>
    <recommendedName>
        <fullName evidence="4">Pyridoxal phosphate-dependent aminotransferase</fullName>
    </recommendedName>
</protein>
<dbReference type="Proteomes" id="UP000680185">
    <property type="component" value="Unassembled WGS sequence"/>
</dbReference>
<accession>A0A8T4KRR4</accession>
<reference evidence="2" key="1">
    <citation type="submission" date="2021-03" db="EMBL/GenBank/DDBJ databases">
        <authorList>
            <person name="Jaffe A."/>
        </authorList>
    </citation>
    <scope>NUCLEOTIDE SEQUENCE</scope>
    <source>
        <strain evidence="2">RIFCSPLOWO2_01_FULL_43_13</strain>
    </source>
</reference>
<gene>
    <name evidence="2" type="ORF">J4478_00145</name>
</gene>
<name>A0A8T4KRR4_9ARCH</name>
<feature type="region of interest" description="Disordered" evidence="1">
    <location>
        <begin position="33"/>
        <end position="67"/>
    </location>
</feature>
<reference evidence="2" key="2">
    <citation type="submission" date="2021-05" db="EMBL/GenBank/DDBJ databases">
        <title>Protein family content uncovers lineage relationships and bacterial pathway maintenance mechanisms in DPANN archaea.</title>
        <authorList>
            <person name="Castelle C.J."/>
            <person name="Meheust R."/>
            <person name="Jaffe A.L."/>
            <person name="Seitz K."/>
            <person name="Gong X."/>
            <person name="Baker B.J."/>
            <person name="Banfield J.F."/>
        </authorList>
    </citation>
    <scope>NUCLEOTIDE SEQUENCE</scope>
    <source>
        <strain evidence="2">RIFCSPLOWO2_01_FULL_43_13</strain>
    </source>
</reference>
<comment type="caution">
    <text evidence="2">The sequence shown here is derived from an EMBL/GenBank/DDBJ whole genome shotgun (WGS) entry which is preliminary data.</text>
</comment>
<evidence type="ECO:0000313" key="3">
    <source>
        <dbReference type="Proteomes" id="UP000680185"/>
    </source>
</evidence>
<evidence type="ECO:0000313" key="2">
    <source>
        <dbReference type="EMBL" id="MBS3057798.1"/>
    </source>
</evidence>
<proteinExistence type="predicted"/>
<evidence type="ECO:0000256" key="1">
    <source>
        <dbReference type="SAM" id="MobiDB-lite"/>
    </source>
</evidence>
<dbReference type="EMBL" id="JAGVWB010000001">
    <property type="protein sequence ID" value="MBS3057798.1"/>
    <property type="molecule type" value="Genomic_DNA"/>
</dbReference>
<organism evidence="2 3">
    <name type="scientific">Candidatus Iainarchaeum sp</name>
    <dbReference type="NCBI Taxonomy" id="3101447"/>
    <lineage>
        <taxon>Archaea</taxon>
        <taxon>Candidatus Iainarchaeota</taxon>
        <taxon>Candidatus Iainarchaeia</taxon>
        <taxon>Candidatus Iainarchaeales</taxon>
        <taxon>Candidatus Iainarchaeaceae</taxon>
        <taxon>Candidatus Iainarchaeum</taxon>
    </lineage>
</organism>
<feature type="compositionally biased region" description="Basic and acidic residues" evidence="1">
    <location>
        <begin position="46"/>
        <end position="58"/>
    </location>
</feature>
<sequence length="67" mass="7252">MPYSGLSKRIAELPKSQIAKIIKIAEEDKSIISLGPGEPDSLLSSLRKERTVGSDCKKTPQGKQNQG</sequence>
<evidence type="ECO:0008006" key="4">
    <source>
        <dbReference type="Google" id="ProtNLM"/>
    </source>
</evidence>